<dbReference type="STRING" id="1802758.A3A96_02885"/>
<dbReference type="EMBL" id="MHWB01000011">
    <property type="protein sequence ID" value="OHB01591.1"/>
    <property type="molecule type" value="Genomic_DNA"/>
</dbReference>
<name>A0A1G2TWC9_9BACT</name>
<comment type="caution">
    <text evidence="2">The sequence shown here is derived from an EMBL/GenBank/DDBJ whole genome shotgun (WGS) entry which is preliminary data.</text>
</comment>
<dbReference type="AlphaFoldDB" id="A0A1G2TWC9"/>
<dbReference type="Gene3D" id="3.30.70.60">
    <property type="match status" value="1"/>
</dbReference>
<sequence length="174" mass="19849">MNNWIPKNKIVRLSLSIALLSVVLYFGGLLIVSNKIKKIENLYHDINSESSKEEKFWAIKSIAEANKEPVQTLRDFFIQKGDEVKFIEIIEGVAKASSVKFEIASIDVRAVKDASFKEDINVKMQIEGSWKNIIIFLDKLKKMSFGVSIEKVDLDADASNNWSGFVEFVIFREK</sequence>
<protein>
    <submittedName>
        <fullName evidence="2">Uncharacterized protein</fullName>
    </submittedName>
</protein>
<evidence type="ECO:0000313" key="2">
    <source>
        <dbReference type="EMBL" id="OHB01591.1"/>
    </source>
</evidence>
<evidence type="ECO:0000256" key="1">
    <source>
        <dbReference type="SAM" id="Phobius"/>
    </source>
</evidence>
<organism evidence="2 3">
    <name type="scientific">Candidatus Zambryskibacteria bacterium RIFCSPLOWO2_01_FULL_39_39</name>
    <dbReference type="NCBI Taxonomy" id="1802758"/>
    <lineage>
        <taxon>Bacteria</taxon>
        <taxon>Candidatus Zambryskiibacteriota</taxon>
    </lineage>
</organism>
<accession>A0A1G2TWC9</accession>
<keyword evidence="1" id="KW-1133">Transmembrane helix</keyword>
<keyword evidence="1" id="KW-0812">Transmembrane</keyword>
<feature type="transmembrane region" description="Helical" evidence="1">
    <location>
        <begin position="12"/>
        <end position="32"/>
    </location>
</feature>
<dbReference type="Proteomes" id="UP000177707">
    <property type="component" value="Unassembled WGS sequence"/>
</dbReference>
<dbReference type="InterPro" id="IPR014717">
    <property type="entry name" value="Transl_elong_EF1B/ribsomal_bS6"/>
</dbReference>
<proteinExistence type="predicted"/>
<keyword evidence="1" id="KW-0472">Membrane</keyword>
<gene>
    <name evidence="2" type="ORF">A3A96_02885</name>
</gene>
<evidence type="ECO:0000313" key="3">
    <source>
        <dbReference type="Proteomes" id="UP000177707"/>
    </source>
</evidence>
<reference evidence="2 3" key="1">
    <citation type="journal article" date="2016" name="Nat. Commun.">
        <title>Thousands of microbial genomes shed light on interconnected biogeochemical processes in an aquifer system.</title>
        <authorList>
            <person name="Anantharaman K."/>
            <person name="Brown C.T."/>
            <person name="Hug L.A."/>
            <person name="Sharon I."/>
            <person name="Castelle C.J."/>
            <person name="Probst A.J."/>
            <person name="Thomas B.C."/>
            <person name="Singh A."/>
            <person name="Wilkins M.J."/>
            <person name="Karaoz U."/>
            <person name="Brodie E.L."/>
            <person name="Williams K.H."/>
            <person name="Hubbard S.S."/>
            <person name="Banfield J.F."/>
        </authorList>
    </citation>
    <scope>NUCLEOTIDE SEQUENCE [LARGE SCALE GENOMIC DNA]</scope>
</reference>